<dbReference type="OrthoDB" id="2799149at2759"/>
<evidence type="ECO:0000313" key="2">
    <source>
        <dbReference type="EMBL" id="KAF7311776.1"/>
    </source>
</evidence>
<accession>A0A8H6WCU2</accession>
<evidence type="ECO:0000313" key="3">
    <source>
        <dbReference type="Proteomes" id="UP000636479"/>
    </source>
</evidence>
<feature type="compositionally biased region" description="Basic and acidic residues" evidence="1">
    <location>
        <begin position="207"/>
        <end position="217"/>
    </location>
</feature>
<feature type="compositionally biased region" description="Basic and acidic residues" evidence="1">
    <location>
        <begin position="1004"/>
        <end position="1016"/>
    </location>
</feature>
<dbReference type="EMBL" id="JACAZF010000002">
    <property type="protein sequence ID" value="KAF7311776.1"/>
    <property type="molecule type" value="Genomic_DNA"/>
</dbReference>
<feature type="region of interest" description="Disordered" evidence="1">
    <location>
        <begin position="991"/>
        <end position="1016"/>
    </location>
</feature>
<feature type="compositionally biased region" description="Basic and acidic residues" evidence="1">
    <location>
        <begin position="765"/>
        <end position="774"/>
    </location>
</feature>
<feature type="region of interest" description="Disordered" evidence="1">
    <location>
        <begin position="893"/>
        <end position="950"/>
    </location>
</feature>
<proteinExistence type="predicted"/>
<feature type="region of interest" description="Disordered" evidence="1">
    <location>
        <begin position="183"/>
        <end position="236"/>
    </location>
</feature>
<keyword evidence="3" id="KW-1185">Reference proteome</keyword>
<feature type="region of interest" description="Disordered" evidence="1">
    <location>
        <begin position="815"/>
        <end position="861"/>
    </location>
</feature>
<feature type="compositionally biased region" description="Basic and acidic residues" evidence="1">
    <location>
        <begin position="815"/>
        <end position="830"/>
    </location>
</feature>
<sequence length="1161" mass="129853">MDNSAEAIVGTMAAEPPFIAPVASSEWRPNPMGPFAIQRTPSVLARINAGDQMAIVNAMAQQHNRRARVDEVSDHSVSPRLGPSLSLGQSTQAPPQRLYPAARFQSPMPPQMDFSYSQLSPMYNVNNTPYTLTGSEMYHTPHSSMNWNPYPPLVNPWGPGYPPPHPYQPIPVISSYGGPMSTPWAGPAGSASNVPRPPSQQSMSEGTRQRRREEKRRAVVSSGGSTSPPLSLPDKLKRNSHEDEILKAAHQYLLNYNPENTSDDLVTVQRKMAARERIQAQIAADAELARAIDAEEQAQQSFWKVDSEKADVYTEARREPTVIEIEDNTQTIELEKLAKEYEAAVDKVHKKYSPIVPSVPAGRNLRSRVNVDPEGDHRKALQQFADAAARDPNSNMRYPDQGLRLIDGKWVDIRIPKYAHLADPKHEPLPDAKPSGHKMDRPVKKKAAKGPPGPGDDSGGSSSDDDNSGGKKGQPNKPKIAAGGPKIPVGGNRAPYSGNPFLWEDEEKLLAAYKLRHTREMVSRTTISAFDVVGGVPSEQLHDWKIVMNSMVYRNWQESLQLPCKSAVVLDEVRGLKLPQPTSYSGSADVLQFEEHMKSMLRHFKMLGMAGPSWDTQCTDMYGLYLKGSAKLFYDDEVTGIHRTTRSWYFVHVLAAIFDRFVSSTAIQQSAKAFDKITWNSELGVDGLYNELTSNVRRMIFPPDAHSVKRKFLATVPAKMRGLMLARNAYPEICSLENMKDIGRIVEHGMNTMNFYSENTVKLAGDSKEKRDSPRMAVVQDAEDGDDDSSQRMAAIDQNRQRILDNGLRREFMRAAHVDGEGADDERLNPAEEEVEANEEEGDHVTPDEQPEEDSEKAEYNSDYTYEEVSDHSEDENLIACYHMQTARLRDEDDCPELQQVSDSEEEIDETEDTNDCPPLLEVSDSSGEEDNGYETADESPDETSDNDSIADLEDEEIDVFARAILTHMEDRQNSFEDSLEYFSRLDSPRTATATGTRRVPLKRAKEAHERPSRAKRENHCLTAFVNINGQQAFTLFDSGCTTEAISPDFARIARVEVFPIQSPVVLQLGTAGSKAKINHGTFVKVQYGPLRSEQYFDIVNLDRFDAIIGTKYMREHKISLDFEMDTVRIQGQPSPTLSERDERDVIERRASAWLASPNRQ</sequence>
<dbReference type="Gene3D" id="2.40.70.10">
    <property type="entry name" value="Acid Proteases"/>
    <property type="match status" value="1"/>
</dbReference>
<dbReference type="InterPro" id="IPR021109">
    <property type="entry name" value="Peptidase_aspartic_dom_sf"/>
</dbReference>
<dbReference type="AlphaFoldDB" id="A0A8H6WCU2"/>
<feature type="compositionally biased region" description="Acidic residues" evidence="1">
    <location>
        <begin position="903"/>
        <end position="915"/>
    </location>
</feature>
<feature type="compositionally biased region" description="Acidic residues" evidence="1">
    <location>
        <begin position="927"/>
        <end position="950"/>
    </location>
</feature>
<organism evidence="2 3">
    <name type="scientific">Mycena indigotica</name>
    <dbReference type="NCBI Taxonomy" id="2126181"/>
    <lineage>
        <taxon>Eukaryota</taxon>
        <taxon>Fungi</taxon>
        <taxon>Dikarya</taxon>
        <taxon>Basidiomycota</taxon>
        <taxon>Agaricomycotina</taxon>
        <taxon>Agaricomycetes</taxon>
        <taxon>Agaricomycetidae</taxon>
        <taxon>Agaricales</taxon>
        <taxon>Marasmiineae</taxon>
        <taxon>Mycenaceae</taxon>
        <taxon>Mycena</taxon>
    </lineage>
</organism>
<dbReference type="Proteomes" id="UP000636479">
    <property type="component" value="Unassembled WGS sequence"/>
</dbReference>
<dbReference type="CDD" id="cd00303">
    <property type="entry name" value="retropepsin_like"/>
    <property type="match status" value="1"/>
</dbReference>
<comment type="caution">
    <text evidence="2">The sequence shown here is derived from an EMBL/GenBank/DDBJ whole genome shotgun (WGS) entry which is preliminary data.</text>
</comment>
<dbReference type="RefSeq" id="XP_037223884.1">
    <property type="nucleotide sequence ID" value="XM_037358789.1"/>
</dbReference>
<reference evidence="2" key="1">
    <citation type="submission" date="2020-05" db="EMBL/GenBank/DDBJ databases">
        <title>Mycena genomes resolve the evolution of fungal bioluminescence.</title>
        <authorList>
            <person name="Tsai I.J."/>
        </authorList>
    </citation>
    <scope>NUCLEOTIDE SEQUENCE</scope>
    <source>
        <strain evidence="2">171206Taipei</strain>
    </source>
</reference>
<feature type="compositionally biased region" description="Low complexity" evidence="1">
    <location>
        <begin position="221"/>
        <end position="233"/>
    </location>
</feature>
<protein>
    <submittedName>
        <fullName evidence="2">Transposon Tf2-12 polyprotein</fullName>
    </submittedName>
</protein>
<feature type="region of interest" description="Disordered" evidence="1">
    <location>
        <begin position="65"/>
        <end position="95"/>
    </location>
</feature>
<dbReference type="SUPFAM" id="SSF50630">
    <property type="entry name" value="Acid proteases"/>
    <property type="match status" value="1"/>
</dbReference>
<name>A0A8H6WCU2_9AGAR</name>
<evidence type="ECO:0000256" key="1">
    <source>
        <dbReference type="SAM" id="MobiDB-lite"/>
    </source>
</evidence>
<feature type="compositionally biased region" description="Acidic residues" evidence="1">
    <location>
        <begin position="831"/>
        <end position="842"/>
    </location>
</feature>
<feature type="region of interest" description="Disordered" evidence="1">
    <location>
        <begin position="422"/>
        <end position="493"/>
    </location>
</feature>
<feature type="region of interest" description="Disordered" evidence="1">
    <location>
        <begin position="765"/>
        <end position="795"/>
    </location>
</feature>
<dbReference type="GeneID" id="59341305"/>
<gene>
    <name evidence="2" type="ORF">MIND_00188100</name>
</gene>